<gene>
    <name evidence="5" type="ORF">GBAR_LOCUS26343</name>
</gene>
<feature type="region of interest" description="Disordered" evidence="4">
    <location>
        <begin position="180"/>
        <end position="200"/>
    </location>
</feature>
<dbReference type="GO" id="GO:0016491">
    <property type="term" value="F:oxidoreductase activity"/>
    <property type="evidence" value="ECO:0007669"/>
    <property type="project" value="UniProtKB-KW"/>
</dbReference>
<reference evidence="5" key="1">
    <citation type="submission" date="2023-03" db="EMBL/GenBank/DDBJ databases">
        <authorList>
            <person name="Steffen K."/>
            <person name="Cardenas P."/>
        </authorList>
    </citation>
    <scope>NUCLEOTIDE SEQUENCE</scope>
</reference>
<feature type="compositionally biased region" description="Basic and acidic residues" evidence="4">
    <location>
        <begin position="189"/>
        <end position="200"/>
    </location>
</feature>
<dbReference type="InterPro" id="IPR036291">
    <property type="entry name" value="NAD(P)-bd_dom_sf"/>
</dbReference>
<dbReference type="PRINTS" id="PR00081">
    <property type="entry name" value="GDHRDH"/>
</dbReference>
<dbReference type="PRINTS" id="PR00080">
    <property type="entry name" value="SDRFAMILY"/>
</dbReference>
<evidence type="ECO:0000313" key="5">
    <source>
        <dbReference type="EMBL" id="CAI8047630.1"/>
    </source>
</evidence>
<evidence type="ECO:0000256" key="2">
    <source>
        <dbReference type="ARBA" id="ARBA00023002"/>
    </source>
</evidence>
<dbReference type="PANTHER" id="PTHR43180:SF66">
    <property type="entry name" value="SHORT-CHAIN DEHYDROGENASE_REDUCTASE FAMILY PROTEIN"/>
    <property type="match status" value="1"/>
</dbReference>
<evidence type="ECO:0000256" key="3">
    <source>
        <dbReference type="RuleBase" id="RU000363"/>
    </source>
</evidence>
<dbReference type="InterPro" id="IPR020904">
    <property type="entry name" value="Sc_DH/Rdtase_CS"/>
</dbReference>
<keyword evidence="2" id="KW-0560">Oxidoreductase</keyword>
<evidence type="ECO:0000256" key="1">
    <source>
        <dbReference type="ARBA" id="ARBA00006484"/>
    </source>
</evidence>
<dbReference type="InterPro" id="IPR002347">
    <property type="entry name" value="SDR_fam"/>
</dbReference>
<dbReference type="Proteomes" id="UP001174909">
    <property type="component" value="Unassembled WGS sequence"/>
</dbReference>
<keyword evidence="6" id="KW-1185">Reference proteome</keyword>
<dbReference type="Pfam" id="PF00106">
    <property type="entry name" value="adh_short"/>
    <property type="match status" value="1"/>
</dbReference>
<dbReference type="FunFam" id="3.40.50.720:FF:000084">
    <property type="entry name" value="Short-chain dehydrogenase reductase"/>
    <property type="match status" value="1"/>
</dbReference>
<dbReference type="SUPFAM" id="SSF51735">
    <property type="entry name" value="NAD(P)-binding Rossmann-fold domains"/>
    <property type="match status" value="1"/>
</dbReference>
<evidence type="ECO:0000256" key="4">
    <source>
        <dbReference type="SAM" id="MobiDB-lite"/>
    </source>
</evidence>
<accession>A0AA35TG10</accession>
<dbReference type="PROSITE" id="PS00061">
    <property type="entry name" value="ADH_SHORT"/>
    <property type="match status" value="1"/>
</dbReference>
<sequence>MRLEGKVALISGGARGMGAAEAKLFSREGAKVVIADVLEAEGRQTEAEINEMGGDAIFVTLDVTKQSDWDAAISKTIEQFGKLDVIVNNAGIASRVSIEETTVEEWDRILDINSKGVFLGTKAAIIQMKSQGAGGSVINISSISGNVGQDTVAAAYNASKGAVRIFSKSAAIQYARGYKGQHDPSWADSDSHDPSRLGRR</sequence>
<dbReference type="Gene3D" id="3.40.50.720">
    <property type="entry name" value="NAD(P)-binding Rossmann-like Domain"/>
    <property type="match status" value="1"/>
</dbReference>
<name>A0AA35TG10_GEOBA</name>
<comment type="caution">
    <text evidence="5">The sequence shown here is derived from an EMBL/GenBank/DDBJ whole genome shotgun (WGS) entry which is preliminary data.</text>
</comment>
<dbReference type="AlphaFoldDB" id="A0AA35TG10"/>
<protein>
    <submittedName>
        <fullName evidence="5">Cyclopentanol dehydrogenase</fullName>
    </submittedName>
</protein>
<organism evidence="5 6">
    <name type="scientific">Geodia barretti</name>
    <name type="common">Barrett's horny sponge</name>
    <dbReference type="NCBI Taxonomy" id="519541"/>
    <lineage>
        <taxon>Eukaryota</taxon>
        <taxon>Metazoa</taxon>
        <taxon>Porifera</taxon>
        <taxon>Demospongiae</taxon>
        <taxon>Heteroscleromorpha</taxon>
        <taxon>Tetractinellida</taxon>
        <taxon>Astrophorina</taxon>
        <taxon>Geodiidae</taxon>
        <taxon>Geodia</taxon>
    </lineage>
</organism>
<dbReference type="PANTHER" id="PTHR43180">
    <property type="entry name" value="3-OXOACYL-(ACYL-CARRIER-PROTEIN) REDUCTASE (AFU_ORTHOLOGUE AFUA_6G11210)"/>
    <property type="match status" value="1"/>
</dbReference>
<comment type="similarity">
    <text evidence="1 3">Belongs to the short-chain dehydrogenases/reductases (SDR) family.</text>
</comment>
<proteinExistence type="inferred from homology"/>
<dbReference type="EMBL" id="CASHTH010003669">
    <property type="protein sequence ID" value="CAI8047630.1"/>
    <property type="molecule type" value="Genomic_DNA"/>
</dbReference>
<evidence type="ECO:0000313" key="6">
    <source>
        <dbReference type="Proteomes" id="UP001174909"/>
    </source>
</evidence>